<dbReference type="SMART" id="SM00382">
    <property type="entry name" value="AAA"/>
    <property type="match status" value="1"/>
</dbReference>
<feature type="domain" description="ABC transporter" evidence="5">
    <location>
        <begin position="3"/>
        <end position="234"/>
    </location>
</feature>
<dbReference type="GO" id="GO:0016887">
    <property type="term" value="F:ATP hydrolysis activity"/>
    <property type="evidence" value="ECO:0007669"/>
    <property type="project" value="InterPro"/>
</dbReference>
<dbReference type="InterPro" id="IPR027417">
    <property type="entry name" value="P-loop_NTPase"/>
</dbReference>
<dbReference type="InterPro" id="IPR003593">
    <property type="entry name" value="AAA+_ATPase"/>
</dbReference>
<dbReference type="Pfam" id="PF00005">
    <property type="entry name" value="ABC_tran"/>
    <property type="match status" value="1"/>
</dbReference>
<evidence type="ECO:0000259" key="5">
    <source>
        <dbReference type="PROSITE" id="PS50893"/>
    </source>
</evidence>
<evidence type="ECO:0000313" key="6">
    <source>
        <dbReference type="EMBL" id="GHO45917.1"/>
    </source>
</evidence>
<evidence type="ECO:0000313" key="7">
    <source>
        <dbReference type="Proteomes" id="UP000612362"/>
    </source>
</evidence>
<dbReference type="Gene3D" id="3.40.50.300">
    <property type="entry name" value="P-loop containing nucleotide triphosphate hydrolases"/>
    <property type="match status" value="1"/>
</dbReference>
<proteinExistence type="inferred from homology"/>
<dbReference type="Proteomes" id="UP000612362">
    <property type="component" value="Unassembled WGS sequence"/>
</dbReference>
<dbReference type="RefSeq" id="WP_220195334.1">
    <property type="nucleotide sequence ID" value="NZ_BNJF01000002.1"/>
</dbReference>
<dbReference type="SUPFAM" id="SSF52540">
    <property type="entry name" value="P-loop containing nucleoside triphosphate hydrolases"/>
    <property type="match status" value="1"/>
</dbReference>
<reference evidence="6" key="1">
    <citation type="submission" date="2020-10" db="EMBL/GenBank/DDBJ databases">
        <title>Taxonomic study of unclassified bacteria belonging to the class Ktedonobacteria.</title>
        <authorList>
            <person name="Yabe S."/>
            <person name="Wang C.M."/>
            <person name="Zheng Y."/>
            <person name="Sakai Y."/>
            <person name="Cavaletti L."/>
            <person name="Monciardini P."/>
            <person name="Donadio S."/>
        </authorList>
    </citation>
    <scope>NUCLEOTIDE SEQUENCE</scope>
    <source>
        <strain evidence="6">SOSP1-1</strain>
    </source>
</reference>
<keyword evidence="4 6" id="KW-0067">ATP-binding</keyword>
<comment type="similarity">
    <text evidence="1">Belongs to the ABC transporter superfamily.</text>
</comment>
<evidence type="ECO:0000256" key="1">
    <source>
        <dbReference type="ARBA" id="ARBA00005417"/>
    </source>
</evidence>
<dbReference type="PANTHER" id="PTHR43335">
    <property type="entry name" value="ABC TRANSPORTER, ATP-BINDING PROTEIN"/>
    <property type="match status" value="1"/>
</dbReference>
<dbReference type="InterPro" id="IPR017871">
    <property type="entry name" value="ABC_transporter-like_CS"/>
</dbReference>
<evidence type="ECO:0000256" key="4">
    <source>
        <dbReference type="ARBA" id="ARBA00022840"/>
    </source>
</evidence>
<evidence type="ECO:0000256" key="2">
    <source>
        <dbReference type="ARBA" id="ARBA00022448"/>
    </source>
</evidence>
<dbReference type="PANTHER" id="PTHR43335:SF2">
    <property type="entry name" value="ABC TRANSPORTER, ATP-BINDING PROTEIN"/>
    <property type="match status" value="1"/>
</dbReference>
<accession>A0A8J3HXE4</accession>
<protein>
    <submittedName>
        <fullName evidence="6">Multidrug ABC transporter ATP-binding protein</fullName>
    </submittedName>
</protein>
<dbReference type="PROSITE" id="PS00211">
    <property type="entry name" value="ABC_TRANSPORTER_1"/>
    <property type="match status" value="1"/>
</dbReference>
<evidence type="ECO:0000256" key="3">
    <source>
        <dbReference type="ARBA" id="ARBA00022741"/>
    </source>
</evidence>
<dbReference type="PROSITE" id="PS50893">
    <property type="entry name" value="ABC_TRANSPORTER_2"/>
    <property type="match status" value="1"/>
</dbReference>
<dbReference type="InterPro" id="IPR003439">
    <property type="entry name" value="ABC_transporter-like_ATP-bd"/>
</dbReference>
<keyword evidence="3" id="KW-0547">Nucleotide-binding</keyword>
<organism evidence="6 7">
    <name type="scientific">Ktedonospora formicarum</name>
    <dbReference type="NCBI Taxonomy" id="2778364"/>
    <lineage>
        <taxon>Bacteria</taxon>
        <taxon>Bacillati</taxon>
        <taxon>Chloroflexota</taxon>
        <taxon>Ktedonobacteria</taxon>
        <taxon>Ktedonobacterales</taxon>
        <taxon>Ktedonobacteraceae</taxon>
        <taxon>Ktedonospora</taxon>
    </lineage>
</organism>
<dbReference type="EMBL" id="BNJF01000002">
    <property type="protein sequence ID" value="GHO45917.1"/>
    <property type="molecule type" value="Genomic_DNA"/>
</dbReference>
<keyword evidence="2" id="KW-0813">Transport</keyword>
<keyword evidence="7" id="KW-1185">Reference proteome</keyword>
<dbReference type="AlphaFoldDB" id="A0A8J3HXE4"/>
<gene>
    <name evidence="6" type="ORF">KSX_40800</name>
</gene>
<name>A0A8J3HXE4_9CHLR</name>
<dbReference type="CDD" id="cd03264">
    <property type="entry name" value="ABC_drug_resistance_like"/>
    <property type="match status" value="1"/>
</dbReference>
<dbReference type="GO" id="GO:0005524">
    <property type="term" value="F:ATP binding"/>
    <property type="evidence" value="ECO:0007669"/>
    <property type="project" value="UniProtKB-KW"/>
</dbReference>
<comment type="caution">
    <text evidence="6">The sequence shown here is derived from an EMBL/GenBank/DDBJ whole genome shotgun (WGS) entry which is preliminary data.</text>
</comment>
<sequence>MEIGIEHVTKRYGAHEALRDITVRISEGMFGLLGPNGAGKTTLLSILATLRRPTSGHVFIGSLDISQPRQRKAVRSLLGYLPQDFGLYPDLTGRELLDYMGLLKGLYDRSERRRQIEALCEAVNLTSDANRKIGTYSGGMKRRLGIAQALLGNPRVLIVDEPTVGLDPEERIRLRMLLARLAEERIIILSTHVVEDISHICEHLAVLDQGTLTFNGQTRQLIEAATGHTWQFLAPPDYIPPTDLSVISTLPQQHGILYHVIGPQPHGPVQAIQSLTPGLEDGYVWLRQQTKRRQA</sequence>